<name>A0A9D7PSI2_9PROT</name>
<dbReference type="EMBL" id="JADJUC010000013">
    <property type="protein sequence ID" value="MBK8524727.1"/>
    <property type="molecule type" value="Genomic_DNA"/>
</dbReference>
<keyword evidence="1" id="KW-0812">Transmembrane</keyword>
<gene>
    <name evidence="2" type="ORF">IPL58_11915</name>
</gene>
<accession>A0A9D7PSI2</accession>
<sequence length="355" mass="37622">MTEKNLKNFLPAARFLLSELIVAMAIGILMTGVIAAFYINMRGTFRYQEDLARIQESGRFAIDMMARDIRMAGYNGCGTITDFANTINGGGNAMFDFSKPVEGFESGYPSGMTGVIAGIDAVVIKGVDASDELVVQAHNASAAQIGTSEHTIPAGAILLVTDCAHAAIFQMTGPKTTGTKTNIVHNKGTGVPGNCEQELGVSCPGKKEYKFKPGASVMRVFANGYYIAPASSGNGNSLWRASLSPDNGAGTTGTAPEELIEGVESMLISYGLDTNTDRSGDVFKHASEISSADWSKVVAVRVSLLLRSQKAKQTTGSQTIVFDRGLAAVPAATTFTDGYLRKVFSETVTVRNRTP</sequence>
<dbReference type="InterPro" id="IPR032092">
    <property type="entry name" value="PilW"/>
</dbReference>
<comment type="caution">
    <text evidence="2">The sequence shown here is derived from an EMBL/GenBank/DDBJ whole genome shotgun (WGS) entry which is preliminary data.</text>
</comment>
<organism evidence="2 3">
    <name type="scientific">Candidatus Proximibacter danicus</name>
    <dbReference type="NCBI Taxonomy" id="2954365"/>
    <lineage>
        <taxon>Bacteria</taxon>
        <taxon>Pseudomonadati</taxon>
        <taxon>Pseudomonadota</taxon>
        <taxon>Betaproteobacteria</taxon>
        <taxon>Candidatus Proximibacter</taxon>
    </lineage>
</organism>
<keyword evidence="1" id="KW-0472">Membrane</keyword>
<dbReference type="GO" id="GO:0043683">
    <property type="term" value="P:type IV pilus assembly"/>
    <property type="evidence" value="ECO:0007669"/>
    <property type="project" value="InterPro"/>
</dbReference>
<evidence type="ECO:0000313" key="2">
    <source>
        <dbReference type="EMBL" id="MBK8524727.1"/>
    </source>
</evidence>
<reference evidence="2" key="1">
    <citation type="submission" date="2020-10" db="EMBL/GenBank/DDBJ databases">
        <title>Connecting structure to function with the recovery of over 1000 high-quality activated sludge metagenome-assembled genomes encoding full-length rRNA genes using long-read sequencing.</title>
        <authorList>
            <person name="Singleton C.M."/>
            <person name="Petriglieri F."/>
            <person name="Kristensen J.M."/>
            <person name="Kirkegaard R.H."/>
            <person name="Michaelsen T.Y."/>
            <person name="Andersen M.H."/>
            <person name="Karst S.M."/>
            <person name="Dueholm M.S."/>
            <person name="Nielsen P.H."/>
            <person name="Albertsen M."/>
        </authorList>
    </citation>
    <scope>NUCLEOTIDE SEQUENCE</scope>
    <source>
        <strain evidence="2">Hirt_18-Q3-R61-65_BATAC.395</strain>
    </source>
</reference>
<keyword evidence="1" id="KW-1133">Transmembrane helix</keyword>
<dbReference type="AlphaFoldDB" id="A0A9D7PSI2"/>
<proteinExistence type="predicted"/>
<feature type="transmembrane region" description="Helical" evidence="1">
    <location>
        <begin position="20"/>
        <end position="39"/>
    </location>
</feature>
<evidence type="ECO:0000256" key="1">
    <source>
        <dbReference type="SAM" id="Phobius"/>
    </source>
</evidence>
<dbReference type="Proteomes" id="UP000886689">
    <property type="component" value="Unassembled WGS sequence"/>
</dbReference>
<protein>
    <submittedName>
        <fullName evidence="2">PilW family protein</fullName>
    </submittedName>
</protein>
<dbReference type="Pfam" id="PF16074">
    <property type="entry name" value="PilW"/>
    <property type="match status" value="1"/>
</dbReference>
<evidence type="ECO:0000313" key="3">
    <source>
        <dbReference type="Proteomes" id="UP000886689"/>
    </source>
</evidence>